<name>A0AAP5N244_9BACL</name>
<evidence type="ECO:0000313" key="3">
    <source>
        <dbReference type="Proteomes" id="UP001259239"/>
    </source>
</evidence>
<sequence length="273" mass="31578">MKSLGDALKGLDLEKIKQRAEELKASSPIWQKPVEANYACHKCKDEFGYFKKSPQIVNGEEWLMDVWVTCDCVEKRRLQRLFQASAITDEFAKKTFDNFELGQVHEIVREAYAVACEYVRDFDKIRNQRSNSIALLGRPGAGKTHLLMAVANNLLARGIGVVYFPYVEGFNELRKDLDQLDERVRRLQQAEVLFIDDLFKGRSEPTEWQKEQLFAIINYRNLQKLPMLISSERNFAQMVDIDEAIGSRLRDMARGMTVTIIGNKDLNYRMREG</sequence>
<evidence type="ECO:0000313" key="2">
    <source>
        <dbReference type="EMBL" id="MDT2254116.1"/>
    </source>
</evidence>
<dbReference type="PANTHER" id="PTHR30050:SF10">
    <property type="entry name" value="PHAGE-LIKE ELEMENT PBSX PROTEIN XKDC"/>
    <property type="match status" value="1"/>
</dbReference>
<gene>
    <name evidence="2" type="ORF">P7H09_23595</name>
</gene>
<keyword evidence="2" id="KW-0547">Nucleotide-binding</keyword>
<dbReference type="PRINTS" id="PR00051">
    <property type="entry name" value="DNAA"/>
</dbReference>
<dbReference type="SUPFAM" id="SSF52540">
    <property type="entry name" value="P-loop containing nucleoside triphosphate hydrolases"/>
    <property type="match status" value="1"/>
</dbReference>
<dbReference type="GO" id="GO:0006260">
    <property type="term" value="P:DNA replication"/>
    <property type="evidence" value="ECO:0007669"/>
    <property type="project" value="TreeGrafter"/>
</dbReference>
<reference evidence="2" key="2">
    <citation type="submission" date="2023-03" db="EMBL/GenBank/DDBJ databases">
        <authorList>
            <person name="Obshta O."/>
            <person name="Zabrodski M.W."/>
            <person name="Soomro T."/>
            <person name="Wilson G."/>
            <person name="Masood F."/>
            <person name="Thebeau J."/>
            <person name="Bezerra Da Silva M.C."/>
            <person name="Raza F."/>
            <person name="Biganski S."/>
            <person name="Jose M."/>
            <person name="Camilli M."/>
            <person name="Kozii I.V."/>
            <person name="Kozii R.V."/>
            <person name="Simko E."/>
            <person name="Wood S.C."/>
        </authorList>
    </citation>
    <scope>NUCLEOTIDE SEQUENCE</scope>
    <source>
        <strain evidence="2">PL001</strain>
    </source>
</reference>
<dbReference type="NCBIfam" id="NF005378">
    <property type="entry name" value="PRK06921.1"/>
    <property type="match status" value="1"/>
</dbReference>
<dbReference type="Gene3D" id="3.40.50.300">
    <property type="entry name" value="P-loop containing nucleotide triphosphate hydrolases"/>
    <property type="match status" value="1"/>
</dbReference>
<dbReference type="AlphaFoldDB" id="A0AAP5N244"/>
<dbReference type="SMART" id="SM00382">
    <property type="entry name" value="AAA"/>
    <property type="match status" value="1"/>
</dbReference>
<keyword evidence="2" id="KW-0067">ATP-binding</keyword>
<dbReference type="CDD" id="cd00009">
    <property type="entry name" value="AAA"/>
    <property type="match status" value="1"/>
</dbReference>
<dbReference type="GO" id="GO:0005524">
    <property type="term" value="F:ATP binding"/>
    <property type="evidence" value="ECO:0007669"/>
    <property type="project" value="UniProtKB-KW"/>
</dbReference>
<dbReference type="InterPro" id="IPR003593">
    <property type="entry name" value="AAA+_ATPase"/>
</dbReference>
<dbReference type="Pfam" id="PF01695">
    <property type="entry name" value="IstB_IS21"/>
    <property type="match status" value="1"/>
</dbReference>
<dbReference type="PANTHER" id="PTHR30050">
    <property type="entry name" value="CHROMOSOMAL REPLICATION INITIATOR PROTEIN DNAA"/>
    <property type="match status" value="1"/>
</dbReference>
<dbReference type="Proteomes" id="UP001259239">
    <property type="component" value="Unassembled WGS sequence"/>
</dbReference>
<comment type="caution">
    <text evidence="2">The sequence shown here is derived from an EMBL/GenBank/DDBJ whole genome shotgun (WGS) entry which is preliminary data.</text>
</comment>
<protein>
    <submittedName>
        <fullName evidence="2">ATP-binding protein</fullName>
    </submittedName>
</protein>
<dbReference type="InterPro" id="IPR020591">
    <property type="entry name" value="Chromosome_initiator_DnaA-like"/>
</dbReference>
<accession>A0AAP5N244</accession>
<dbReference type="InterPro" id="IPR002611">
    <property type="entry name" value="IstB_ATP-bd"/>
</dbReference>
<proteinExistence type="predicted"/>
<dbReference type="RefSeq" id="WP_077584884.1">
    <property type="nucleotide sequence ID" value="NZ_CBCRXL010000026.1"/>
</dbReference>
<dbReference type="InterPro" id="IPR027417">
    <property type="entry name" value="P-loop_NTPase"/>
</dbReference>
<organism evidence="2 3">
    <name type="scientific">Paenibacillus larvae</name>
    <dbReference type="NCBI Taxonomy" id="1464"/>
    <lineage>
        <taxon>Bacteria</taxon>
        <taxon>Bacillati</taxon>
        <taxon>Bacillota</taxon>
        <taxon>Bacilli</taxon>
        <taxon>Bacillales</taxon>
        <taxon>Paenibacillaceae</taxon>
        <taxon>Paenibacillus</taxon>
    </lineage>
</organism>
<reference evidence="2" key="1">
    <citation type="journal article" date="2023" name="J. Vet. Diagn. Invest.">
        <title>Oxytetracycline-resistant Paenibacillus larvae identified in commercial beekeeping operations in Saskatchewan using pooled honey sampling.</title>
        <authorList>
            <person name="Obshta O."/>
            <person name="Zabrodski M.W."/>
            <person name="Soomro T."/>
            <person name="Wilson G."/>
            <person name="Masood F."/>
            <person name="Thebeau J."/>
            <person name="Silva M.C.B."/>
            <person name="Biganski S."/>
            <person name="Kozii I.V."/>
            <person name="Koziy R.V."/>
            <person name="Raza M.F."/>
            <person name="Jose M.S."/>
            <person name="Simko E."/>
            <person name="Wood S.C."/>
        </authorList>
    </citation>
    <scope>NUCLEOTIDE SEQUENCE</scope>
    <source>
        <strain evidence="2">PL001</strain>
    </source>
</reference>
<evidence type="ECO:0000259" key="1">
    <source>
        <dbReference type="SMART" id="SM00382"/>
    </source>
</evidence>
<dbReference type="EMBL" id="JARQGV010000004">
    <property type="protein sequence ID" value="MDT2254116.1"/>
    <property type="molecule type" value="Genomic_DNA"/>
</dbReference>
<feature type="domain" description="AAA+ ATPase" evidence="1">
    <location>
        <begin position="129"/>
        <end position="246"/>
    </location>
</feature>